<dbReference type="GO" id="GO:0005975">
    <property type="term" value="P:carbohydrate metabolic process"/>
    <property type="evidence" value="ECO:0007669"/>
    <property type="project" value="InterPro"/>
</dbReference>
<evidence type="ECO:0000259" key="4">
    <source>
        <dbReference type="Pfam" id="PF00933"/>
    </source>
</evidence>
<keyword evidence="2" id="KW-0378">Hydrolase</keyword>
<name>A0A6I4NWK9_9MICO</name>
<sequence length="518" mass="52760">MTGANTPDAAASLRRDALTCLLPGFVGPTAPEWLLGLLGEGLGGVCLFGTNVERPAQVARLTAAIRAANPDAVVAIDEEGGEVTRLAYDIGSPFPGAAVLGRIDDVAVTAAVADRVGRALRAVGANVTFAPDVDVNSNPDNPVIGTRSFGTDPELVGRHAAAWTRGVQTAGVAATPKHFPGHGDTAVDSHLGLPIVDLPLETLRERELVPFRAAIEAGAKLVMTSHILLPQLDADRPATLSPTILGMLRDELGFDGVIVSDALDMHGASGETGIPEAAVRALDAGCDLLCIGTANTGPQLEEITAHVLSAVADGRLSADRVAEAAARVRALAAGLPAPAAVPAPGEELDLDVEAASDERSRVGASFRVADAVPGVLAEAGRVGTLVGVETVANIAVGAAPWGPFAALAQDAAAPRSLADADTLVLAADAPAFEDARALTGPVLVVGRDLHRHAFARDAVDGLRAVRGDVVAVDFGWPSPDFAYADIATFGSSRLVGEAFLAALEGWTLGDAPGEGEQP</sequence>
<dbReference type="AlphaFoldDB" id="A0A6I4NWK9"/>
<evidence type="ECO:0000256" key="3">
    <source>
        <dbReference type="ARBA" id="ARBA00023295"/>
    </source>
</evidence>
<evidence type="ECO:0000256" key="2">
    <source>
        <dbReference type="ARBA" id="ARBA00022801"/>
    </source>
</evidence>
<dbReference type="EMBL" id="WSTA01000037">
    <property type="protein sequence ID" value="MWB98786.1"/>
    <property type="molecule type" value="Genomic_DNA"/>
</dbReference>
<dbReference type="GO" id="GO:0004553">
    <property type="term" value="F:hydrolase activity, hydrolyzing O-glycosyl compounds"/>
    <property type="evidence" value="ECO:0007669"/>
    <property type="project" value="InterPro"/>
</dbReference>
<comment type="similarity">
    <text evidence="1">Belongs to the glycosyl hydrolase 3 family.</text>
</comment>
<proteinExistence type="inferred from homology"/>
<comment type="caution">
    <text evidence="5">The sequence shown here is derived from an EMBL/GenBank/DDBJ whole genome shotgun (WGS) entry which is preliminary data.</text>
</comment>
<protein>
    <recommendedName>
        <fullName evidence="4">Glycoside hydrolase family 3 N-terminal domain-containing protein</fullName>
    </recommendedName>
</protein>
<keyword evidence="6" id="KW-1185">Reference proteome</keyword>
<dbReference type="Gene3D" id="3.20.20.300">
    <property type="entry name" value="Glycoside hydrolase, family 3, N-terminal domain"/>
    <property type="match status" value="1"/>
</dbReference>
<accession>A0A6I4NWK9</accession>
<dbReference type="InterPro" id="IPR019800">
    <property type="entry name" value="Glyco_hydro_3_AS"/>
</dbReference>
<keyword evidence="3" id="KW-0326">Glycosidase</keyword>
<reference evidence="5 6" key="1">
    <citation type="submission" date="2019-12" db="EMBL/GenBank/DDBJ databases">
        <authorList>
            <person name="Kim Y.S."/>
        </authorList>
    </citation>
    <scope>NUCLEOTIDE SEQUENCE [LARGE SCALE GENOMIC DNA]</scope>
    <source>
        <strain evidence="5 6">MMS17-SY077</strain>
    </source>
</reference>
<gene>
    <name evidence="5" type="ORF">GB864_09535</name>
</gene>
<organism evidence="5 6">
    <name type="scientific">Agromyces seonyuensis</name>
    <dbReference type="NCBI Taxonomy" id="2662446"/>
    <lineage>
        <taxon>Bacteria</taxon>
        <taxon>Bacillati</taxon>
        <taxon>Actinomycetota</taxon>
        <taxon>Actinomycetes</taxon>
        <taxon>Micrococcales</taxon>
        <taxon>Microbacteriaceae</taxon>
        <taxon>Agromyces</taxon>
    </lineage>
</organism>
<dbReference type="SUPFAM" id="SSF51445">
    <property type="entry name" value="(Trans)glycosidases"/>
    <property type="match status" value="1"/>
</dbReference>
<feature type="domain" description="Glycoside hydrolase family 3 N-terminal" evidence="4">
    <location>
        <begin position="40"/>
        <end position="329"/>
    </location>
</feature>
<dbReference type="Pfam" id="PF00933">
    <property type="entry name" value="Glyco_hydro_3"/>
    <property type="match status" value="1"/>
</dbReference>
<dbReference type="PANTHER" id="PTHR30480:SF16">
    <property type="entry name" value="GLYCOSIDE HYDROLASE FAMILY 3 DOMAIN PROTEIN"/>
    <property type="match status" value="1"/>
</dbReference>
<dbReference type="PROSITE" id="PS00775">
    <property type="entry name" value="GLYCOSYL_HYDROL_F3"/>
    <property type="match status" value="1"/>
</dbReference>
<evidence type="ECO:0000256" key="1">
    <source>
        <dbReference type="ARBA" id="ARBA00005336"/>
    </source>
</evidence>
<dbReference type="InterPro" id="IPR036962">
    <property type="entry name" value="Glyco_hydro_3_N_sf"/>
</dbReference>
<dbReference type="PANTHER" id="PTHR30480">
    <property type="entry name" value="BETA-HEXOSAMINIDASE-RELATED"/>
    <property type="match status" value="1"/>
</dbReference>
<evidence type="ECO:0000313" key="5">
    <source>
        <dbReference type="EMBL" id="MWB98786.1"/>
    </source>
</evidence>
<dbReference type="RefSeq" id="WP_160424429.1">
    <property type="nucleotide sequence ID" value="NZ_WSTA01000037.1"/>
</dbReference>
<dbReference type="InterPro" id="IPR050226">
    <property type="entry name" value="NagZ_Beta-hexosaminidase"/>
</dbReference>
<dbReference type="InterPro" id="IPR017853">
    <property type="entry name" value="GH"/>
</dbReference>
<evidence type="ECO:0000313" key="6">
    <source>
        <dbReference type="Proteomes" id="UP000438182"/>
    </source>
</evidence>
<dbReference type="GO" id="GO:0009254">
    <property type="term" value="P:peptidoglycan turnover"/>
    <property type="evidence" value="ECO:0007669"/>
    <property type="project" value="TreeGrafter"/>
</dbReference>
<dbReference type="InterPro" id="IPR001764">
    <property type="entry name" value="Glyco_hydro_3_N"/>
</dbReference>
<dbReference type="Proteomes" id="UP000438182">
    <property type="component" value="Unassembled WGS sequence"/>
</dbReference>